<dbReference type="EMBL" id="FXSZ01000006">
    <property type="protein sequence ID" value="SMO68511.1"/>
    <property type="molecule type" value="Genomic_DNA"/>
</dbReference>
<proteinExistence type="predicted"/>
<reference evidence="1 2" key="1">
    <citation type="submission" date="2017-05" db="EMBL/GenBank/DDBJ databases">
        <authorList>
            <person name="Varghese N."/>
            <person name="Submissions S."/>
        </authorList>
    </citation>
    <scope>NUCLEOTIDE SEQUENCE [LARGE SCALE GENOMIC DNA]</scope>
    <source>
        <strain evidence="1 2">DSM 21342</strain>
    </source>
</reference>
<organism evidence="1 2">
    <name type="scientific">Solitalea koreensis</name>
    <dbReference type="NCBI Taxonomy" id="543615"/>
    <lineage>
        <taxon>Bacteria</taxon>
        <taxon>Pseudomonadati</taxon>
        <taxon>Bacteroidota</taxon>
        <taxon>Sphingobacteriia</taxon>
        <taxon>Sphingobacteriales</taxon>
        <taxon>Sphingobacteriaceae</taxon>
        <taxon>Solitalea</taxon>
    </lineage>
</organism>
<gene>
    <name evidence="1" type="ORF">SAMN06265350_106107</name>
</gene>
<keyword evidence="2" id="KW-1185">Reference proteome</keyword>
<dbReference type="OrthoDB" id="9800461at2"/>
<evidence type="ECO:0000313" key="2">
    <source>
        <dbReference type="Proteomes" id="UP000315971"/>
    </source>
</evidence>
<dbReference type="Proteomes" id="UP000315971">
    <property type="component" value="Unassembled WGS sequence"/>
</dbReference>
<dbReference type="AlphaFoldDB" id="A0A521DBK7"/>
<name>A0A521DBK7_9SPHI</name>
<dbReference type="RefSeq" id="WP_142604066.1">
    <property type="nucleotide sequence ID" value="NZ_FXSZ01000006.1"/>
</dbReference>
<evidence type="ECO:0000313" key="1">
    <source>
        <dbReference type="EMBL" id="SMO68511.1"/>
    </source>
</evidence>
<protein>
    <recommendedName>
        <fullName evidence="3">Bacteriocin-protection, YdeI or OmpD-Associated</fullName>
    </recommendedName>
</protein>
<evidence type="ECO:0008006" key="3">
    <source>
        <dbReference type="Google" id="ProtNLM"/>
    </source>
</evidence>
<sequence>MNALAKKLFIKPGKQLLLVNAPANYLELLQPLPEGVNISHDIEGKTDVILLFVKNSTELNHGLDSVSKTLMPDTVFWIIYPKKSSGIKSDLEMIQGWNEPAKYGLRTVAAAAFNDTWTALRFRPKELVKKSDVCNSEIPKNDYYEFVDVHNKIITLPPDLKSAMEQQALSLDFYEKLSYSNQKEYVLWVLTAKQDKTRVDRIQKTLEKLIAQKKNPSEK</sequence>
<dbReference type="Pfam" id="PF13376">
    <property type="entry name" value="OmdA"/>
    <property type="match status" value="1"/>
</dbReference>
<accession>A0A521DBK7</accession>